<protein>
    <recommendedName>
        <fullName evidence="6">Exosome complex protein</fullName>
    </recommendedName>
</protein>
<evidence type="ECO:0000256" key="3">
    <source>
        <dbReference type="ARBA" id="ARBA00022552"/>
    </source>
</evidence>
<dbReference type="AlphaFoldDB" id="A0A6A5VKR0"/>
<feature type="compositionally biased region" description="Acidic residues" evidence="7">
    <location>
        <begin position="214"/>
        <end position="223"/>
    </location>
</feature>
<organism evidence="8 9">
    <name type="scientific">Bimuria novae-zelandiae CBS 107.79</name>
    <dbReference type="NCBI Taxonomy" id="1447943"/>
    <lineage>
        <taxon>Eukaryota</taxon>
        <taxon>Fungi</taxon>
        <taxon>Dikarya</taxon>
        <taxon>Ascomycota</taxon>
        <taxon>Pezizomycotina</taxon>
        <taxon>Dothideomycetes</taxon>
        <taxon>Pleosporomycetidae</taxon>
        <taxon>Pleosporales</taxon>
        <taxon>Massarineae</taxon>
        <taxon>Didymosphaeriaceae</taxon>
        <taxon>Bimuria</taxon>
    </lineage>
</organism>
<dbReference type="Pfam" id="PF04000">
    <property type="entry name" value="Sas10_Utp3"/>
    <property type="match status" value="1"/>
</dbReference>
<evidence type="ECO:0000256" key="2">
    <source>
        <dbReference type="ARBA" id="ARBA00009154"/>
    </source>
</evidence>
<dbReference type="Proteomes" id="UP000800036">
    <property type="component" value="Unassembled WGS sequence"/>
</dbReference>
<evidence type="ECO:0000256" key="1">
    <source>
        <dbReference type="ARBA" id="ARBA00004123"/>
    </source>
</evidence>
<evidence type="ECO:0000256" key="7">
    <source>
        <dbReference type="SAM" id="MobiDB-lite"/>
    </source>
</evidence>
<keyword evidence="3 6" id="KW-0698">rRNA processing</keyword>
<dbReference type="OrthoDB" id="1421013at2759"/>
<reference evidence="8" key="1">
    <citation type="journal article" date="2020" name="Stud. Mycol.">
        <title>101 Dothideomycetes genomes: a test case for predicting lifestyles and emergence of pathogens.</title>
        <authorList>
            <person name="Haridas S."/>
            <person name="Albert R."/>
            <person name="Binder M."/>
            <person name="Bloem J."/>
            <person name="Labutti K."/>
            <person name="Salamov A."/>
            <person name="Andreopoulos B."/>
            <person name="Baker S."/>
            <person name="Barry K."/>
            <person name="Bills G."/>
            <person name="Bluhm B."/>
            <person name="Cannon C."/>
            <person name="Castanera R."/>
            <person name="Culley D."/>
            <person name="Daum C."/>
            <person name="Ezra D."/>
            <person name="Gonzalez J."/>
            <person name="Henrissat B."/>
            <person name="Kuo A."/>
            <person name="Liang C."/>
            <person name="Lipzen A."/>
            <person name="Lutzoni F."/>
            <person name="Magnuson J."/>
            <person name="Mondo S."/>
            <person name="Nolan M."/>
            <person name="Ohm R."/>
            <person name="Pangilinan J."/>
            <person name="Park H.-J."/>
            <person name="Ramirez L."/>
            <person name="Alfaro M."/>
            <person name="Sun H."/>
            <person name="Tritt A."/>
            <person name="Yoshinaga Y."/>
            <person name="Zwiers L.-H."/>
            <person name="Turgeon B."/>
            <person name="Goodwin S."/>
            <person name="Spatafora J."/>
            <person name="Crous P."/>
            <person name="Grigoriev I."/>
        </authorList>
    </citation>
    <scope>NUCLEOTIDE SEQUENCE</scope>
    <source>
        <strain evidence="8">CBS 107.79</strain>
    </source>
</reference>
<dbReference type="EMBL" id="ML976670">
    <property type="protein sequence ID" value="KAF1975586.1"/>
    <property type="molecule type" value="Genomic_DNA"/>
</dbReference>
<dbReference type="GO" id="GO:0000460">
    <property type="term" value="P:maturation of 5.8S rRNA"/>
    <property type="evidence" value="ECO:0007669"/>
    <property type="project" value="TreeGrafter"/>
</dbReference>
<dbReference type="GO" id="GO:0000178">
    <property type="term" value="C:exosome (RNase complex)"/>
    <property type="evidence" value="ECO:0007669"/>
    <property type="project" value="TreeGrafter"/>
</dbReference>
<dbReference type="GO" id="GO:0003723">
    <property type="term" value="F:RNA binding"/>
    <property type="evidence" value="ECO:0007669"/>
    <property type="project" value="UniProtKB-UniRule"/>
</dbReference>
<feature type="compositionally biased region" description="Basic residues" evidence="7">
    <location>
        <begin position="143"/>
        <end position="153"/>
    </location>
</feature>
<feature type="compositionally biased region" description="Basic and acidic residues" evidence="7">
    <location>
        <begin position="275"/>
        <end position="300"/>
    </location>
</feature>
<accession>A0A6A5VKR0</accession>
<feature type="compositionally biased region" description="Basic and acidic residues" evidence="7">
    <location>
        <begin position="185"/>
        <end position="213"/>
    </location>
</feature>
<comment type="subcellular location">
    <subcellularLocation>
        <location evidence="1 6">Nucleus</location>
    </subcellularLocation>
</comment>
<dbReference type="GO" id="GO:0005730">
    <property type="term" value="C:nucleolus"/>
    <property type="evidence" value="ECO:0007669"/>
    <property type="project" value="TreeGrafter"/>
</dbReference>
<name>A0A6A5VKR0_9PLEO</name>
<dbReference type="InterPro" id="IPR007146">
    <property type="entry name" value="Sas10/Utp3/C1D"/>
</dbReference>
<keyword evidence="4 6" id="KW-0694">RNA-binding</keyword>
<feature type="compositionally biased region" description="Basic and acidic residues" evidence="7">
    <location>
        <begin position="154"/>
        <end position="169"/>
    </location>
</feature>
<feature type="region of interest" description="Disordered" evidence="7">
    <location>
        <begin position="143"/>
        <end position="327"/>
    </location>
</feature>
<keyword evidence="5 6" id="KW-0539">Nucleus</keyword>
<evidence type="ECO:0000313" key="8">
    <source>
        <dbReference type="EMBL" id="KAF1975586.1"/>
    </source>
</evidence>
<sequence>MDPETNLPDLTEDLADTIDDLEDALQPLLSKPLTSLTSTLPTLDKAKLHILTAYTLESLLFQALQASGADTKSHKVFAELARLKTYFGKVKDAEAAGEGKGGPTTKLDKDAAARFIRHGLSGNERYDKERAERQAKEKARAALKAKQMARKVNKKFDDGEESKLQEELGKKRKAEAVDEDDSGSNDDKGEDIKAPEEPVRADIKAPEEPVRADSEEDHIDSENAEFYGDGKDEMDVDAPAQNSTPATTPAKKSKKEKKDKKDKEKKQSKRRRSAKYADNDAPREPEGIIPERGEASKTHSETFNALLAGTFAEQKKETKKSKKSKKA</sequence>
<comment type="similarity">
    <text evidence="2 6">Belongs to the C1D family.</text>
</comment>
<evidence type="ECO:0000256" key="4">
    <source>
        <dbReference type="ARBA" id="ARBA00022884"/>
    </source>
</evidence>
<comment type="function">
    <text evidence="6">Required for exosome-dependent processing of pre-rRNA and small nucleolar RNA (snRNA) precursors. Involved in processing of 35S pre-rRNA at the A0, A1 and A2 sites.</text>
</comment>
<gene>
    <name evidence="8" type="ORF">BU23DRAFT_552513</name>
</gene>
<evidence type="ECO:0000256" key="5">
    <source>
        <dbReference type="ARBA" id="ARBA00023242"/>
    </source>
</evidence>
<feature type="compositionally biased region" description="Basic residues" evidence="7">
    <location>
        <begin position="317"/>
        <end position="327"/>
    </location>
</feature>
<proteinExistence type="inferred from homology"/>
<keyword evidence="9" id="KW-1185">Reference proteome</keyword>
<evidence type="ECO:0000313" key="9">
    <source>
        <dbReference type="Proteomes" id="UP000800036"/>
    </source>
</evidence>
<dbReference type="PANTHER" id="PTHR15341:SF3">
    <property type="entry name" value="NUCLEAR NUCLEIC ACID-BINDING PROTEIN C1D"/>
    <property type="match status" value="1"/>
</dbReference>
<dbReference type="InterPro" id="IPR011082">
    <property type="entry name" value="Exosome-assoc_fac/DNA_repair"/>
</dbReference>
<dbReference type="GO" id="GO:0010468">
    <property type="term" value="P:regulation of gene expression"/>
    <property type="evidence" value="ECO:0007669"/>
    <property type="project" value="TreeGrafter"/>
</dbReference>
<dbReference type="PANTHER" id="PTHR15341">
    <property type="entry name" value="SUN-COR STEROID HORMONE RECEPTOR CO-REPRESSOR"/>
    <property type="match status" value="1"/>
</dbReference>
<dbReference type="GO" id="GO:0003677">
    <property type="term" value="F:DNA binding"/>
    <property type="evidence" value="ECO:0007669"/>
    <property type="project" value="TreeGrafter"/>
</dbReference>
<evidence type="ECO:0000256" key="6">
    <source>
        <dbReference type="RuleBase" id="RU368003"/>
    </source>
</evidence>